<dbReference type="Proteomes" id="UP000058660">
    <property type="component" value="Chromosome"/>
</dbReference>
<evidence type="ECO:0000313" key="1">
    <source>
        <dbReference type="EMBL" id="ALJ90635.1"/>
    </source>
</evidence>
<dbReference type="EMBL" id="CP010822">
    <property type="protein sequence ID" value="ALJ90635.1"/>
    <property type="molecule type" value="Genomic_DNA"/>
</dbReference>
<proteinExistence type="predicted"/>
<protein>
    <submittedName>
        <fullName evidence="1">Uncharacterized protein</fullName>
    </submittedName>
</protein>
<organism evidence="1 2">
    <name type="scientific">Thermus aquaticus (strain ATCC BAA-2747 / Y51MC23)</name>
    <dbReference type="NCBI Taxonomy" id="498848"/>
    <lineage>
        <taxon>Bacteria</taxon>
        <taxon>Thermotogati</taxon>
        <taxon>Deinococcota</taxon>
        <taxon>Deinococci</taxon>
        <taxon>Thermales</taxon>
        <taxon>Thermaceae</taxon>
        <taxon>Thermus</taxon>
    </lineage>
</organism>
<reference evidence="2" key="1">
    <citation type="journal article" date="2015" name="PLoS ONE">
        <title>Complete Genome Sequence of Thermus aquaticus Y51MC23.</title>
        <authorList>
            <person name="Brumm P.J."/>
            <person name="Monsma S."/>
            <person name="Keough B."/>
            <person name="Jasinovica S."/>
            <person name="Ferguson E."/>
            <person name="Schoenfeld T."/>
            <person name="Lodes M."/>
            <person name="Mead D.A."/>
        </authorList>
    </citation>
    <scope>NUCLEOTIDE SEQUENCE [LARGE SCALE GENOMIC DNA]</scope>
    <source>
        <strain evidence="2">BAA-2747 / Y51MC23</strain>
    </source>
</reference>
<sequence length="98" mass="10724">MTPPSPTGPRGSFWMSPASFPWDGGLAFRWKKAFGRRMRGSRPMWPRRGVRVEVKAEATGKRVDVSAARSGLAVLGLLLADLLALEASLPLGYTVRKL</sequence>
<gene>
    <name evidence="1" type="ORF">TO73_0781</name>
</gene>
<keyword evidence="2" id="KW-1185">Reference proteome</keyword>
<accession>A0ABN4IGE3</accession>
<evidence type="ECO:0000313" key="2">
    <source>
        <dbReference type="Proteomes" id="UP000058660"/>
    </source>
</evidence>
<name>A0ABN4IGE3_THEA5</name>